<keyword evidence="6" id="KW-1185">Reference proteome</keyword>
<evidence type="ECO:0000256" key="1">
    <source>
        <dbReference type="ARBA" id="ARBA00007447"/>
    </source>
</evidence>
<dbReference type="InterPro" id="IPR021109">
    <property type="entry name" value="Peptidase_aspartic_dom_sf"/>
</dbReference>
<dbReference type="AlphaFoldDB" id="A0A9J6AKY8"/>
<evidence type="ECO:0000313" key="6">
    <source>
        <dbReference type="Proteomes" id="UP000824120"/>
    </source>
</evidence>
<dbReference type="InterPro" id="IPR032799">
    <property type="entry name" value="TAXi_C"/>
</dbReference>
<keyword evidence="3" id="KW-0472">Membrane</keyword>
<dbReference type="EMBL" id="JACXVP010000002">
    <property type="protein sequence ID" value="KAG5624738.1"/>
    <property type="molecule type" value="Genomic_DNA"/>
</dbReference>
<dbReference type="PROSITE" id="PS51767">
    <property type="entry name" value="PEPTIDASE_A1"/>
    <property type="match status" value="1"/>
</dbReference>
<evidence type="ECO:0000259" key="4">
    <source>
        <dbReference type="PROSITE" id="PS51767"/>
    </source>
</evidence>
<feature type="active site" evidence="2">
    <location>
        <position position="377"/>
    </location>
</feature>
<evidence type="ECO:0000256" key="2">
    <source>
        <dbReference type="PIRSR" id="PIRSR601461-1"/>
    </source>
</evidence>
<name>A0A9J6AKY8_SOLCO</name>
<proteinExistence type="inferred from homology"/>
<comment type="similarity">
    <text evidence="1">Belongs to the peptidase A1 family.</text>
</comment>
<keyword evidence="3" id="KW-0812">Transmembrane</keyword>
<dbReference type="InterPro" id="IPR032861">
    <property type="entry name" value="TAXi_N"/>
</dbReference>
<protein>
    <recommendedName>
        <fullName evidence="4">Peptidase A1 domain-containing protein</fullName>
    </recommendedName>
</protein>
<comment type="caution">
    <text evidence="5">The sequence shown here is derived from an EMBL/GenBank/DDBJ whole genome shotgun (WGS) entry which is preliminary data.</text>
</comment>
<feature type="transmembrane region" description="Helical" evidence="3">
    <location>
        <begin position="20"/>
        <end position="41"/>
    </location>
</feature>
<dbReference type="GO" id="GO:0004190">
    <property type="term" value="F:aspartic-type endopeptidase activity"/>
    <property type="evidence" value="ECO:0007669"/>
    <property type="project" value="InterPro"/>
</dbReference>
<gene>
    <name evidence="5" type="ORF">H5410_009956</name>
</gene>
<dbReference type="InterPro" id="IPR001461">
    <property type="entry name" value="Aspartic_peptidase_A1"/>
</dbReference>
<dbReference type="PANTHER" id="PTHR13683">
    <property type="entry name" value="ASPARTYL PROTEASES"/>
    <property type="match status" value="1"/>
</dbReference>
<evidence type="ECO:0000313" key="5">
    <source>
        <dbReference type="EMBL" id="KAG5624738.1"/>
    </source>
</evidence>
<dbReference type="Pfam" id="PF14543">
    <property type="entry name" value="TAXi_N"/>
    <property type="match status" value="1"/>
</dbReference>
<feature type="domain" description="Peptidase A1" evidence="4">
    <location>
        <begin position="139"/>
        <end position="494"/>
    </location>
</feature>
<dbReference type="PANTHER" id="PTHR13683:SF677">
    <property type="entry name" value="PROTEIN ASPARTIC PROTEASE IN GUARD CELL 1-LIKE"/>
    <property type="match status" value="1"/>
</dbReference>
<dbReference type="GO" id="GO:0006508">
    <property type="term" value="P:proteolysis"/>
    <property type="evidence" value="ECO:0007669"/>
    <property type="project" value="InterPro"/>
</dbReference>
<dbReference type="OrthoDB" id="851873at2759"/>
<dbReference type="SUPFAM" id="SSF50630">
    <property type="entry name" value="Acid proteases"/>
    <property type="match status" value="1"/>
</dbReference>
<keyword evidence="3" id="KW-1133">Transmembrane helix</keyword>
<dbReference type="Gene3D" id="2.40.70.10">
    <property type="entry name" value="Acid Proteases"/>
    <property type="match status" value="2"/>
</dbReference>
<feature type="active site" evidence="2">
    <location>
        <position position="157"/>
    </location>
</feature>
<sequence>MHIIYNNNNNKKFQTWKLNFLYVTLLLVLFSNISVSTNVNFHLSLNYTSILQARKNFMSLDTSNLSYHSPYSYSLPIYHRDVFEKSDFKDYDSLLDARLARCMERSVNLFSYDQNSTSSRHFAQVNPIKTVIYPLHGEVVVPLWIGSKLRRELLLVDTGSRHVWWQCGPCEPKKCYKQRNDELYYSTESTTFEQINCVKESASCVEGRSRVHCSKEETKCFYEVRYGYHGSTITSGFMAYEIITFSNILDYARIIFGCGKNQFKGDTKFPRLFSGIAGVGGGLYTNGFETYSLTSQVGAIVFAFCIPTPTSGKSSTLTFHETPWKTGVTATLMRNDKFPSFYYISNLEKIMINNREVPIDPSHWDLGPDKYGGIFVDTGAYVTSFPDDVYIKFRDIFMSQVKNMQLDPSSPTSFDTCYMASEFVNWENFPVVKFYFKGSVIPLVVKQQQVMILYRKKYCLGFQSSGRKRSVIGANMLQTLGLTFDLEMWKLTFSPDACE</sequence>
<dbReference type="InterPro" id="IPR033121">
    <property type="entry name" value="PEPTIDASE_A1"/>
</dbReference>
<dbReference type="Proteomes" id="UP000824120">
    <property type="component" value="Chromosome 2"/>
</dbReference>
<accession>A0A9J6AKY8</accession>
<reference evidence="5 6" key="1">
    <citation type="submission" date="2020-09" db="EMBL/GenBank/DDBJ databases">
        <title>De no assembly of potato wild relative species, Solanum commersonii.</title>
        <authorList>
            <person name="Cho K."/>
        </authorList>
    </citation>
    <scope>NUCLEOTIDE SEQUENCE [LARGE SCALE GENOMIC DNA]</scope>
    <source>
        <strain evidence="5">LZ3.2</strain>
        <tissue evidence="5">Leaf</tissue>
    </source>
</reference>
<organism evidence="5 6">
    <name type="scientific">Solanum commersonii</name>
    <name type="common">Commerson's wild potato</name>
    <name type="synonym">Commerson's nightshade</name>
    <dbReference type="NCBI Taxonomy" id="4109"/>
    <lineage>
        <taxon>Eukaryota</taxon>
        <taxon>Viridiplantae</taxon>
        <taxon>Streptophyta</taxon>
        <taxon>Embryophyta</taxon>
        <taxon>Tracheophyta</taxon>
        <taxon>Spermatophyta</taxon>
        <taxon>Magnoliopsida</taxon>
        <taxon>eudicotyledons</taxon>
        <taxon>Gunneridae</taxon>
        <taxon>Pentapetalae</taxon>
        <taxon>asterids</taxon>
        <taxon>lamiids</taxon>
        <taxon>Solanales</taxon>
        <taxon>Solanaceae</taxon>
        <taxon>Solanoideae</taxon>
        <taxon>Solaneae</taxon>
        <taxon>Solanum</taxon>
    </lineage>
</organism>
<evidence type="ECO:0000256" key="3">
    <source>
        <dbReference type="SAM" id="Phobius"/>
    </source>
</evidence>
<dbReference type="Pfam" id="PF14541">
    <property type="entry name" value="TAXi_C"/>
    <property type="match status" value="1"/>
</dbReference>